<accession>A0A8S1WPP8</accession>
<dbReference type="PROSITE" id="PS00678">
    <property type="entry name" value="WD_REPEATS_1"/>
    <property type="match status" value="1"/>
</dbReference>
<evidence type="ECO:0000256" key="1">
    <source>
        <dbReference type="PROSITE-ProRule" id="PRU00221"/>
    </source>
</evidence>
<keyword evidence="1" id="KW-0853">WD repeat</keyword>
<evidence type="ECO:0000313" key="4">
    <source>
        <dbReference type="Proteomes" id="UP000683925"/>
    </source>
</evidence>
<keyword evidence="4" id="KW-1185">Reference proteome</keyword>
<evidence type="ECO:0000256" key="2">
    <source>
        <dbReference type="SAM" id="Phobius"/>
    </source>
</evidence>
<dbReference type="PANTHER" id="PTHR45333">
    <property type="entry name" value="MEMBRANE PROTEIN-RELATED"/>
    <property type="match status" value="1"/>
</dbReference>
<gene>
    <name evidence="3" type="ORF">POCTA_138.1.T0980001</name>
</gene>
<dbReference type="InterPro" id="IPR019775">
    <property type="entry name" value="WD40_repeat_CS"/>
</dbReference>
<dbReference type="EMBL" id="CAJJDP010000097">
    <property type="protein sequence ID" value="CAD8190611.1"/>
    <property type="molecule type" value="Genomic_DNA"/>
</dbReference>
<feature type="transmembrane region" description="Helical" evidence="2">
    <location>
        <begin position="210"/>
        <end position="240"/>
    </location>
</feature>
<dbReference type="Proteomes" id="UP000683925">
    <property type="component" value="Unassembled WGS sequence"/>
</dbReference>
<dbReference type="SMART" id="SM00320">
    <property type="entry name" value="WD40"/>
    <property type="match status" value="4"/>
</dbReference>
<keyword evidence="2" id="KW-0472">Membrane</keyword>
<protein>
    <submittedName>
        <fullName evidence="3">Uncharacterized protein</fullName>
    </submittedName>
</protein>
<keyword evidence="2" id="KW-1133">Transmembrane helix</keyword>
<name>A0A8S1WPP8_PAROT</name>
<feature type="repeat" description="WD" evidence="1">
    <location>
        <begin position="38"/>
        <end position="69"/>
    </location>
</feature>
<feature type="repeat" description="WD" evidence="1">
    <location>
        <begin position="87"/>
        <end position="128"/>
    </location>
</feature>
<dbReference type="InterPro" id="IPR001680">
    <property type="entry name" value="WD40_rpt"/>
</dbReference>
<evidence type="ECO:0000313" key="3">
    <source>
        <dbReference type="EMBL" id="CAD8190611.1"/>
    </source>
</evidence>
<proteinExistence type="predicted"/>
<sequence length="433" mass="50366">MVIKMKLIQFDGNALASGSYDKSISLSEVKTGLQKAKLFGHSNNVNSICQSLDSTILAYGSHDQSVRLWGMLRQDYRKPNQMVIQAQIVHSNSVTSICYSPNSTKLASGSHDQSIQLWDVKTGFQKAQNQMVILEQLIQFVTFLMEIHQQLFYGMLRQENQKPMKMVIQVQLTQFVTLLMQIHQHLVIIISLSIYGMLRQENYKPFKIVIQIWFIQFVTVLMEIHQYLAIMITLSVYGMLRQENEKPMKMVIQVQYFQFVTLLTEIHQHLAVMISLSVYGKLKQENEKPNLDGHSIEVISICYSHNGNTLASCNHDNSIHRIMKSQIRWSFKCSFFNLLLTQWKYISFWQSQLVYLFYGMLRQDNEKANQMVINMQQINCPDGNTLASGSHDGSICFIESQNRKIKSQIRQPFRYGLFNLLLSQWKYISIWQL</sequence>
<comment type="caution">
    <text evidence="3">The sequence shown here is derived from an EMBL/GenBank/DDBJ whole genome shotgun (WGS) entry which is preliminary data.</text>
</comment>
<dbReference type="Pfam" id="PF00400">
    <property type="entry name" value="WD40"/>
    <property type="match status" value="4"/>
</dbReference>
<organism evidence="3 4">
    <name type="scientific">Paramecium octaurelia</name>
    <dbReference type="NCBI Taxonomy" id="43137"/>
    <lineage>
        <taxon>Eukaryota</taxon>
        <taxon>Sar</taxon>
        <taxon>Alveolata</taxon>
        <taxon>Ciliophora</taxon>
        <taxon>Intramacronucleata</taxon>
        <taxon>Oligohymenophorea</taxon>
        <taxon>Peniculida</taxon>
        <taxon>Parameciidae</taxon>
        <taxon>Paramecium</taxon>
    </lineage>
</organism>
<feature type="transmembrane region" description="Helical" evidence="2">
    <location>
        <begin position="175"/>
        <end position="198"/>
    </location>
</feature>
<reference evidence="3" key="1">
    <citation type="submission" date="2021-01" db="EMBL/GenBank/DDBJ databases">
        <authorList>
            <consortium name="Genoscope - CEA"/>
            <person name="William W."/>
        </authorList>
    </citation>
    <scope>NUCLEOTIDE SEQUENCE</scope>
</reference>
<dbReference type="AlphaFoldDB" id="A0A8S1WPP8"/>
<dbReference type="PROSITE" id="PS50082">
    <property type="entry name" value="WD_REPEATS_2"/>
    <property type="match status" value="2"/>
</dbReference>
<dbReference type="OrthoDB" id="312869at2759"/>
<keyword evidence="2" id="KW-0812">Transmembrane</keyword>
<dbReference type="PANTHER" id="PTHR45333:SF1">
    <property type="entry name" value="CHROMOSOME UNDETERMINED SCAFFOLD_625, WHOLE GENOME SHOTGUN SEQUENCE"/>
    <property type="match status" value="1"/>
</dbReference>
<dbReference type="PROSITE" id="PS50294">
    <property type="entry name" value="WD_REPEATS_REGION"/>
    <property type="match status" value="2"/>
</dbReference>